<evidence type="ECO:0000256" key="1">
    <source>
        <dbReference type="SAM" id="MobiDB-lite"/>
    </source>
</evidence>
<protein>
    <submittedName>
        <fullName evidence="2">Uncharacterized protein</fullName>
    </submittedName>
</protein>
<feature type="region of interest" description="Disordered" evidence="1">
    <location>
        <begin position="88"/>
        <end position="118"/>
    </location>
</feature>
<keyword evidence="3" id="KW-1185">Reference proteome</keyword>
<comment type="caution">
    <text evidence="2">The sequence shown here is derived from an EMBL/GenBank/DDBJ whole genome shotgun (WGS) entry which is preliminary data.</text>
</comment>
<evidence type="ECO:0000313" key="3">
    <source>
        <dbReference type="Proteomes" id="UP000053573"/>
    </source>
</evidence>
<dbReference type="Proteomes" id="UP000053573">
    <property type="component" value="Unassembled WGS sequence"/>
</dbReference>
<dbReference type="AlphaFoldDB" id="A0A0H1BEJ7"/>
<evidence type="ECO:0000313" key="2">
    <source>
        <dbReference type="EMBL" id="KLJ09553.1"/>
    </source>
</evidence>
<proteinExistence type="predicted"/>
<accession>A0A0H1BEJ7</accession>
<reference evidence="3" key="1">
    <citation type="journal article" date="2015" name="PLoS Genet.">
        <title>The dynamic genome and transcriptome of the human fungal pathogen Blastomyces and close relative Emmonsia.</title>
        <authorList>
            <person name="Munoz J.F."/>
            <person name="Gauthier G.M."/>
            <person name="Desjardins C.A."/>
            <person name="Gallo J.E."/>
            <person name="Holder J."/>
            <person name="Sullivan T.D."/>
            <person name="Marty A.J."/>
            <person name="Carmen J.C."/>
            <person name="Chen Z."/>
            <person name="Ding L."/>
            <person name="Gujja S."/>
            <person name="Magrini V."/>
            <person name="Misas E."/>
            <person name="Mitreva M."/>
            <person name="Priest M."/>
            <person name="Saif S."/>
            <person name="Whiston E.A."/>
            <person name="Young S."/>
            <person name="Zeng Q."/>
            <person name="Goldman W.E."/>
            <person name="Mardis E.R."/>
            <person name="Taylor J.W."/>
            <person name="McEwen J.G."/>
            <person name="Clay O.K."/>
            <person name="Klein B.S."/>
            <person name="Cuomo C.A."/>
        </authorList>
    </citation>
    <scope>NUCLEOTIDE SEQUENCE [LARGE SCALE GENOMIC DNA]</scope>
    <source>
        <strain evidence="3">UAMH 139</strain>
    </source>
</reference>
<feature type="compositionally biased region" description="Pro residues" evidence="1">
    <location>
        <begin position="95"/>
        <end position="106"/>
    </location>
</feature>
<sequence>MRRINTAVFVVRISPLSNPGNQTSILHLQGVHPQATLLFPALRLIPQSLVLKSHAPTYHPNNQASPRSTSHLHKLLQLLPLPLLMRSKTKHQKQPNPPHLLNPLPVPNKNMSPASPRRVPTFLQSAMGSRMHPPTWR</sequence>
<gene>
    <name evidence="2" type="ORF">EMPG_14996</name>
</gene>
<dbReference type="EMBL" id="LDEV01002323">
    <property type="protein sequence ID" value="KLJ09553.1"/>
    <property type="molecule type" value="Genomic_DNA"/>
</dbReference>
<organism evidence="2 3">
    <name type="scientific">Blastomyces silverae</name>
    <dbReference type="NCBI Taxonomy" id="2060906"/>
    <lineage>
        <taxon>Eukaryota</taxon>
        <taxon>Fungi</taxon>
        <taxon>Dikarya</taxon>
        <taxon>Ascomycota</taxon>
        <taxon>Pezizomycotina</taxon>
        <taxon>Eurotiomycetes</taxon>
        <taxon>Eurotiomycetidae</taxon>
        <taxon>Onygenales</taxon>
        <taxon>Ajellomycetaceae</taxon>
        <taxon>Blastomyces</taxon>
    </lineage>
</organism>
<name>A0A0H1BEJ7_9EURO</name>